<reference evidence="1 2" key="1">
    <citation type="journal article" date="2014" name="Int. J. Syst. Evol. Microbiol.">
        <title>Complete genome sequence of Corynebacterium casei LMG S-19264T (=DSM 44701T), isolated from a smear-ripened cheese.</title>
        <authorList>
            <consortium name="US DOE Joint Genome Institute (JGI-PGF)"/>
            <person name="Walter F."/>
            <person name="Albersmeier A."/>
            <person name="Kalinowski J."/>
            <person name="Ruckert C."/>
        </authorList>
    </citation>
    <scope>NUCLEOTIDE SEQUENCE [LARGE SCALE GENOMIC DNA]</scope>
    <source>
        <strain evidence="1 2">KCTC 19473</strain>
    </source>
</reference>
<protein>
    <submittedName>
        <fullName evidence="1">Uncharacterized protein</fullName>
    </submittedName>
</protein>
<gene>
    <name evidence="1" type="ORF">GCM10007147_14680</name>
</gene>
<dbReference type="EMBL" id="BMXL01000005">
    <property type="protein sequence ID" value="GHD21373.1"/>
    <property type="molecule type" value="Genomic_DNA"/>
</dbReference>
<comment type="caution">
    <text evidence="1">The sequence shown here is derived from an EMBL/GenBank/DDBJ whole genome shotgun (WGS) entry which is preliminary data.</text>
</comment>
<evidence type="ECO:0000313" key="2">
    <source>
        <dbReference type="Proteomes" id="UP000654947"/>
    </source>
</evidence>
<evidence type="ECO:0000313" key="1">
    <source>
        <dbReference type="EMBL" id="GHD21373.1"/>
    </source>
</evidence>
<accession>A0A919CGK0</accession>
<name>A0A919CGK0_9ACTN</name>
<proteinExistence type="predicted"/>
<dbReference type="Proteomes" id="UP000654947">
    <property type="component" value="Unassembled WGS sequence"/>
</dbReference>
<dbReference type="RefSeq" id="WP_193517614.1">
    <property type="nucleotide sequence ID" value="NZ_BMXL01000005.1"/>
</dbReference>
<keyword evidence="2" id="KW-1185">Reference proteome</keyword>
<sequence>MPAAPPRTQDHQLVLDELVFTVRVSRRRRTVGLTVDRDGSLLLHVPVGAPWEHVEQLGARSG</sequence>
<dbReference type="AlphaFoldDB" id="A0A919CGK0"/>
<organism evidence="1 2">
    <name type="scientific">Nocardiopsis kunsanensis</name>
    <dbReference type="NCBI Taxonomy" id="141693"/>
    <lineage>
        <taxon>Bacteria</taxon>
        <taxon>Bacillati</taxon>
        <taxon>Actinomycetota</taxon>
        <taxon>Actinomycetes</taxon>
        <taxon>Streptosporangiales</taxon>
        <taxon>Nocardiopsidaceae</taxon>
        <taxon>Nocardiopsis</taxon>
    </lineage>
</organism>